<keyword evidence="3" id="KW-0808">Transferase</keyword>
<organism evidence="3 4">
    <name type="scientific">Deinococcus lacus</name>
    <dbReference type="NCBI Taxonomy" id="392561"/>
    <lineage>
        <taxon>Bacteria</taxon>
        <taxon>Thermotogati</taxon>
        <taxon>Deinococcota</taxon>
        <taxon>Deinococci</taxon>
        <taxon>Deinococcales</taxon>
        <taxon>Deinococcaceae</taxon>
        <taxon>Deinococcus</taxon>
    </lineage>
</organism>
<dbReference type="InterPro" id="IPR005702">
    <property type="entry name" value="Wzc-like_C"/>
</dbReference>
<accession>A0ABW1YFB7</accession>
<dbReference type="PANTHER" id="PTHR32309">
    <property type="entry name" value="TYROSINE-PROTEIN KINASE"/>
    <property type="match status" value="1"/>
</dbReference>
<dbReference type="EC" id="2.7.10.2" evidence="3"/>
<dbReference type="Gene3D" id="3.40.50.300">
    <property type="entry name" value="P-loop containing nucleotide triphosphate hydrolases"/>
    <property type="match status" value="1"/>
</dbReference>
<dbReference type="EMBL" id="JBHSWD010000003">
    <property type="protein sequence ID" value="MFC6592964.1"/>
    <property type="molecule type" value="Genomic_DNA"/>
</dbReference>
<comment type="caution">
    <text evidence="3">The sequence shown here is derived from an EMBL/GenBank/DDBJ whole genome shotgun (WGS) entry which is preliminary data.</text>
</comment>
<protein>
    <submittedName>
        <fullName evidence="3">CpsD/CapB family tyrosine-protein kinase</fullName>
        <ecNumber evidence="3">2.7.10.2</ecNumber>
    </submittedName>
</protein>
<dbReference type="GO" id="GO:0004715">
    <property type="term" value="F:non-membrane spanning protein tyrosine kinase activity"/>
    <property type="evidence" value="ECO:0007669"/>
    <property type="project" value="UniProtKB-EC"/>
</dbReference>
<dbReference type="InterPro" id="IPR033756">
    <property type="entry name" value="YlxH/NBP35"/>
</dbReference>
<dbReference type="Pfam" id="PF10609">
    <property type="entry name" value="ParA"/>
    <property type="match status" value="1"/>
</dbReference>
<evidence type="ECO:0000313" key="3">
    <source>
        <dbReference type="EMBL" id="MFC6592964.1"/>
    </source>
</evidence>
<evidence type="ECO:0000313" key="4">
    <source>
        <dbReference type="Proteomes" id="UP001596297"/>
    </source>
</evidence>
<evidence type="ECO:0000256" key="2">
    <source>
        <dbReference type="ARBA" id="ARBA00022840"/>
    </source>
</evidence>
<dbReference type="InterPro" id="IPR027417">
    <property type="entry name" value="P-loop_NTPase"/>
</dbReference>
<keyword evidence="4" id="KW-1185">Reference proteome</keyword>
<evidence type="ECO:0000256" key="1">
    <source>
        <dbReference type="ARBA" id="ARBA00022741"/>
    </source>
</evidence>
<dbReference type="SUPFAM" id="SSF52540">
    <property type="entry name" value="P-loop containing nucleoside triphosphate hydrolases"/>
    <property type="match status" value="1"/>
</dbReference>
<name>A0ABW1YFB7_9DEIO</name>
<sequence>MTSARPGEGKSTVAAAAAASFAAAGSRVLIVDVDIHRPSQHEFWSLGGRSWVPLAGAMHPTPCTVMQAANNPSIASAADLGGGVFLLPAAQTSRREAGVISSRHFLDQLQRWQEGFDVVIYDTAPALSVADAMVVGGITEGLVLVVEQGKTSVREVERVTQSMQAAHVHLLGVVLNKITRRESEGYSSYSYGKAYTRS</sequence>
<dbReference type="RefSeq" id="WP_380084080.1">
    <property type="nucleotide sequence ID" value="NZ_JBHSWD010000003.1"/>
</dbReference>
<keyword evidence="2" id="KW-0067">ATP-binding</keyword>
<dbReference type="InterPro" id="IPR050445">
    <property type="entry name" value="Bact_polysacc_biosynth/exp"/>
</dbReference>
<keyword evidence="3" id="KW-0418">Kinase</keyword>
<proteinExistence type="predicted"/>
<gene>
    <name evidence="3" type="ORF">ACFP81_13780</name>
</gene>
<keyword evidence="1" id="KW-0547">Nucleotide-binding</keyword>
<dbReference type="CDD" id="cd05387">
    <property type="entry name" value="BY-kinase"/>
    <property type="match status" value="1"/>
</dbReference>
<dbReference type="PANTHER" id="PTHR32309:SF31">
    <property type="entry name" value="CAPSULAR EXOPOLYSACCHARIDE FAMILY"/>
    <property type="match status" value="1"/>
</dbReference>
<dbReference type="Proteomes" id="UP001596297">
    <property type="component" value="Unassembled WGS sequence"/>
</dbReference>
<reference evidence="4" key="1">
    <citation type="journal article" date="2019" name="Int. J. Syst. Evol. Microbiol.">
        <title>The Global Catalogue of Microorganisms (GCM) 10K type strain sequencing project: providing services to taxonomists for standard genome sequencing and annotation.</title>
        <authorList>
            <consortium name="The Broad Institute Genomics Platform"/>
            <consortium name="The Broad Institute Genome Sequencing Center for Infectious Disease"/>
            <person name="Wu L."/>
            <person name="Ma J."/>
        </authorList>
    </citation>
    <scope>NUCLEOTIDE SEQUENCE [LARGE SCALE GENOMIC DNA]</scope>
    <source>
        <strain evidence="4">CGMCC 1.15772</strain>
    </source>
</reference>